<evidence type="ECO:0000313" key="2">
    <source>
        <dbReference type="EMBL" id="MED6205342.1"/>
    </source>
</evidence>
<protein>
    <submittedName>
        <fullName evidence="2">Uncharacterized protein</fullName>
    </submittedName>
</protein>
<dbReference type="Proteomes" id="UP001341840">
    <property type="component" value="Unassembled WGS sequence"/>
</dbReference>
<feature type="transmembrane region" description="Helical" evidence="1">
    <location>
        <begin position="55"/>
        <end position="73"/>
    </location>
</feature>
<keyword evidence="1" id="KW-0472">Membrane</keyword>
<keyword evidence="1" id="KW-1133">Transmembrane helix</keyword>
<keyword evidence="3" id="KW-1185">Reference proteome</keyword>
<dbReference type="PANTHER" id="PTHR35708">
    <property type="entry name" value="GB|AAD25831.1"/>
    <property type="match status" value="1"/>
</dbReference>
<reference evidence="2 3" key="1">
    <citation type="journal article" date="2023" name="Plants (Basel)">
        <title>Bridging the Gap: Combining Genomics and Transcriptomics Approaches to Understand Stylosanthes scabra, an Orphan Legume from the Brazilian Caatinga.</title>
        <authorList>
            <person name="Ferreira-Neto J.R.C."/>
            <person name="da Silva M.D."/>
            <person name="Binneck E."/>
            <person name="de Melo N.F."/>
            <person name="da Silva R.H."/>
            <person name="de Melo A.L.T.M."/>
            <person name="Pandolfi V."/>
            <person name="Bustamante F.O."/>
            <person name="Brasileiro-Vidal A.C."/>
            <person name="Benko-Iseppon A.M."/>
        </authorList>
    </citation>
    <scope>NUCLEOTIDE SEQUENCE [LARGE SCALE GENOMIC DNA]</scope>
    <source>
        <tissue evidence="2">Leaves</tissue>
    </source>
</reference>
<dbReference type="PANTHER" id="PTHR35708:SF3">
    <property type="entry name" value="GB|AAD25831.1"/>
    <property type="match status" value="1"/>
</dbReference>
<dbReference type="EMBL" id="JASCZI010241703">
    <property type="protein sequence ID" value="MED6205342.1"/>
    <property type="molecule type" value="Genomic_DNA"/>
</dbReference>
<name>A0ABU6Y5N8_9FABA</name>
<organism evidence="2 3">
    <name type="scientific">Stylosanthes scabra</name>
    <dbReference type="NCBI Taxonomy" id="79078"/>
    <lineage>
        <taxon>Eukaryota</taxon>
        <taxon>Viridiplantae</taxon>
        <taxon>Streptophyta</taxon>
        <taxon>Embryophyta</taxon>
        <taxon>Tracheophyta</taxon>
        <taxon>Spermatophyta</taxon>
        <taxon>Magnoliopsida</taxon>
        <taxon>eudicotyledons</taxon>
        <taxon>Gunneridae</taxon>
        <taxon>Pentapetalae</taxon>
        <taxon>rosids</taxon>
        <taxon>fabids</taxon>
        <taxon>Fabales</taxon>
        <taxon>Fabaceae</taxon>
        <taxon>Papilionoideae</taxon>
        <taxon>50 kb inversion clade</taxon>
        <taxon>dalbergioids sensu lato</taxon>
        <taxon>Dalbergieae</taxon>
        <taxon>Pterocarpus clade</taxon>
        <taxon>Stylosanthes</taxon>
    </lineage>
</organism>
<sequence length="237" mass="26475">MGWESKVITNQMLSCCSLLIKTTTTPPSWIAILNAFLLLFSTYLFILLPFGYSSILYTSLVLLFSSTVFYTLLLSRHKAVVVVEEEEKVDLCTPPPQQETIALLLPTPLTVEAKEAQEQDDNSMNVVHAAAKPEDLISSDSEEVDWSSVQFGECCSDGSISDEESLIEIALPSGHYLGQQQKRRRELSSAAEALFSHHQSLMELLSELNNDMSEEENLIEIDISMGSIKYSRFEIKA</sequence>
<comment type="caution">
    <text evidence="2">The sequence shown here is derived from an EMBL/GenBank/DDBJ whole genome shotgun (WGS) entry which is preliminary data.</text>
</comment>
<keyword evidence="1" id="KW-0812">Transmembrane</keyword>
<proteinExistence type="predicted"/>
<feature type="transmembrane region" description="Helical" evidence="1">
    <location>
        <begin position="28"/>
        <end position="48"/>
    </location>
</feature>
<evidence type="ECO:0000256" key="1">
    <source>
        <dbReference type="SAM" id="Phobius"/>
    </source>
</evidence>
<accession>A0ABU6Y5N8</accession>
<gene>
    <name evidence="2" type="ORF">PIB30_016721</name>
</gene>
<evidence type="ECO:0000313" key="3">
    <source>
        <dbReference type="Proteomes" id="UP001341840"/>
    </source>
</evidence>